<feature type="compositionally biased region" description="Low complexity" evidence="1">
    <location>
        <begin position="60"/>
        <end position="73"/>
    </location>
</feature>
<dbReference type="OrthoDB" id="429813at2759"/>
<evidence type="ECO:0000313" key="2">
    <source>
        <dbReference type="EMBL" id="KZP04184.1"/>
    </source>
</evidence>
<feature type="non-terminal residue" evidence="2">
    <location>
        <position position="1"/>
    </location>
</feature>
<gene>
    <name evidence="2" type="ORF">FIBSPDRAFT_767849</name>
</gene>
<reference evidence="2" key="1">
    <citation type="journal article" date="2016" name="Mol. Biol. Evol.">
        <title>Comparative Genomics of Early-Diverging Mushroom-Forming Fungi Provides Insights into the Origins of Lignocellulose Decay Capabilities.</title>
        <authorList>
            <person name="Nagy L.G."/>
            <person name="Riley R."/>
            <person name="Tritt A."/>
            <person name="Adam C."/>
            <person name="Daum C."/>
            <person name="Floudas D."/>
            <person name="Sun H."/>
            <person name="Yadav J.S."/>
            <person name="Pangilinan J."/>
            <person name="Larsson K.H."/>
            <person name="Matsuura K."/>
            <person name="Barry K."/>
            <person name="Labutti K."/>
            <person name="Kuo R."/>
            <person name="Ohm R.A."/>
            <person name="Bhattacharya S.S."/>
            <person name="Shirouzu T."/>
            <person name="Yoshinaga Y."/>
            <person name="Martin F.M."/>
            <person name="Grigoriev I.V."/>
            <person name="Hibbett D.S."/>
        </authorList>
    </citation>
    <scope>NUCLEOTIDE SEQUENCE [LARGE SCALE GENOMIC DNA]</scope>
    <source>
        <strain evidence="2">CBS 109695</strain>
    </source>
</reference>
<feature type="compositionally biased region" description="Basic and acidic residues" evidence="1">
    <location>
        <begin position="47"/>
        <end position="57"/>
    </location>
</feature>
<name>A0A167UQG2_9AGAM</name>
<organism evidence="2">
    <name type="scientific">Athelia psychrophila</name>
    <dbReference type="NCBI Taxonomy" id="1759441"/>
    <lineage>
        <taxon>Eukaryota</taxon>
        <taxon>Fungi</taxon>
        <taxon>Dikarya</taxon>
        <taxon>Basidiomycota</taxon>
        <taxon>Agaricomycotina</taxon>
        <taxon>Agaricomycetes</taxon>
        <taxon>Agaricomycetidae</taxon>
        <taxon>Atheliales</taxon>
        <taxon>Atheliaceae</taxon>
        <taxon>Athelia</taxon>
    </lineage>
</organism>
<sequence length="99" mass="11161">LPLVPFKEWFERLERRSKGADADEMAKIPAIKLLEFFRGMSAADEAMRKSGRTDHEGGMASLSTSKSQSASKTMAEVQPIGVDDSQRWVDYWISKGFFD</sequence>
<dbReference type="EMBL" id="KV417949">
    <property type="protein sequence ID" value="KZP04184.1"/>
    <property type="molecule type" value="Genomic_DNA"/>
</dbReference>
<dbReference type="AlphaFoldDB" id="A0A167UQG2"/>
<evidence type="ECO:0000256" key="1">
    <source>
        <dbReference type="SAM" id="MobiDB-lite"/>
    </source>
</evidence>
<dbReference type="Gene3D" id="3.40.50.720">
    <property type="entry name" value="NAD(P)-binding Rossmann-like Domain"/>
    <property type="match status" value="1"/>
</dbReference>
<proteinExistence type="predicted"/>
<accession>A0A167UQG2</accession>
<protein>
    <submittedName>
        <fullName evidence="2">Uncharacterized protein</fullName>
    </submittedName>
</protein>
<feature type="region of interest" description="Disordered" evidence="1">
    <location>
        <begin position="47"/>
        <end position="77"/>
    </location>
</feature>